<dbReference type="AlphaFoldDB" id="A0AAD7JQU1"/>
<dbReference type="Proteomes" id="UP001215598">
    <property type="component" value="Unassembled WGS sequence"/>
</dbReference>
<sequence length="108" mass="11911">MSQAAGRANAIAVNCEFQQAGPSAQRWLSQIRAGSPWEISVKKNEGLVTVNLPGNTSRARNVLRGFSPPFRVGPLFLEHTLEVLSIDRVGEYLAMWWNVLDRIEGSSS</sequence>
<reference evidence="1" key="1">
    <citation type="submission" date="2023-03" db="EMBL/GenBank/DDBJ databases">
        <title>Massive genome expansion in bonnet fungi (Mycena s.s.) driven by repeated elements and novel gene families across ecological guilds.</title>
        <authorList>
            <consortium name="Lawrence Berkeley National Laboratory"/>
            <person name="Harder C.B."/>
            <person name="Miyauchi S."/>
            <person name="Viragh M."/>
            <person name="Kuo A."/>
            <person name="Thoen E."/>
            <person name="Andreopoulos B."/>
            <person name="Lu D."/>
            <person name="Skrede I."/>
            <person name="Drula E."/>
            <person name="Henrissat B."/>
            <person name="Morin E."/>
            <person name="Kohler A."/>
            <person name="Barry K."/>
            <person name="LaButti K."/>
            <person name="Morin E."/>
            <person name="Salamov A."/>
            <person name="Lipzen A."/>
            <person name="Mereny Z."/>
            <person name="Hegedus B."/>
            <person name="Baldrian P."/>
            <person name="Stursova M."/>
            <person name="Weitz H."/>
            <person name="Taylor A."/>
            <person name="Grigoriev I.V."/>
            <person name="Nagy L.G."/>
            <person name="Martin F."/>
            <person name="Kauserud H."/>
        </authorList>
    </citation>
    <scope>NUCLEOTIDE SEQUENCE</scope>
    <source>
        <strain evidence="1">CBHHK182m</strain>
    </source>
</reference>
<organism evidence="1 2">
    <name type="scientific">Mycena metata</name>
    <dbReference type="NCBI Taxonomy" id="1033252"/>
    <lineage>
        <taxon>Eukaryota</taxon>
        <taxon>Fungi</taxon>
        <taxon>Dikarya</taxon>
        <taxon>Basidiomycota</taxon>
        <taxon>Agaricomycotina</taxon>
        <taxon>Agaricomycetes</taxon>
        <taxon>Agaricomycetidae</taxon>
        <taxon>Agaricales</taxon>
        <taxon>Marasmiineae</taxon>
        <taxon>Mycenaceae</taxon>
        <taxon>Mycena</taxon>
    </lineage>
</organism>
<gene>
    <name evidence="1" type="ORF">B0H16DRAFT_1452697</name>
</gene>
<name>A0AAD7JQU1_9AGAR</name>
<evidence type="ECO:0000313" key="1">
    <source>
        <dbReference type="EMBL" id="KAJ7769516.1"/>
    </source>
</evidence>
<protein>
    <submittedName>
        <fullName evidence="1">Uncharacterized protein</fullName>
    </submittedName>
</protein>
<comment type="caution">
    <text evidence="1">The sequence shown here is derived from an EMBL/GenBank/DDBJ whole genome shotgun (WGS) entry which is preliminary data.</text>
</comment>
<dbReference type="EMBL" id="JARKIB010000018">
    <property type="protein sequence ID" value="KAJ7769516.1"/>
    <property type="molecule type" value="Genomic_DNA"/>
</dbReference>
<evidence type="ECO:0000313" key="2">
    <source>
        <dbReference type="Proteomes" id="UP001215598"/>
    </source>
</evidence>
<keyword evidence="2" id="KW-1185">Reference proteome</keyword>
<proteinExistence type="predicted"/>
<accession>A0AAD7JQU1</accession>